<dbReference type="SUPFAM" id="SSF46785">
    <property type="entry name" value="Winged helix' DNA-binding domain"/>
    <property type="match status" value="1"/>
</dbReference>
<name>A0A4Q9QXX8_9GAMM</name>
<dbReference type="Gene3D" id="1.10.10.10">
    <property type="entry name" value="Winged helix-like DNA-binding domain superfamily/Winged helix DNA-binding domain"/>
    <property type="match status" value="1"/>
</dbReference>
<accession>A0A4Q9QXX8</accession>
<dbReference type="InterPro" id="IPR002577">
    <property type="entry name" value="HTH_HxlR"/>
</dbReference>
<feature type="region of interest" description="Disordered" evidence="4">
    <location>
        <begin position="129"/>
        <end position="149"/>
    </location>
</feature>
<evidence type="ECO:0000256" key="2">
    <source>
        <dbReference type="ARBA" id="ARBA00023125"/>
    </source>
</evidence>
<dbReference type="GO" id="GO:0003677">
    <property type="term" value="F:DNA binding"/>
    <property type="evidence" value="ECO:0007669"/>
    <property type="project" value="UniProtKB-KW"/>
</dbReference>
<proteinExistence type="predicted"/>
<keyword evidence="2" id="KW-0238">DNA-binding</keyword>
<evidence type="ECO:0000256" key="3">
    <source>
        <dbReference type="ARBA" id="ARBA00023163"/>
    </source>
</evidence>
<gene>
    <name evidence="6" type="ORF">DNK44_15840</name>
</gene>
<evidence type="ECO:0000313" key="7">
    <source>
        <dbReference type="Proteomes" id="UP000293172"/>
    </source>
</evidence>
<protein>
    <submittedName>
        <fullName evidence="6">ArsR family transcriptional regulator</fullName>
    </submittedName>
</protein>
<sequence length="149" mass="16771">MSKAITHLKVPATPWERDDCLGFDGSVAHVSRVLRMISGRWKLPILFRLFAQPSMRTSELLRDIPSISQKMLTQHLRELGNDGLIVRRDFGEQPPHVEYELTAAGRDLMPVLMLAREFSRLHPVEDGLNFTHPIHQTGTAPPGPANDDS</sequence>
<dbReference type="EMBL" id="QJUL01000023">
    <property type="protein sequence ID" value="TBU89970.1"/>
    <property type="molecule type" value="Genomic_DNA"/>
</dbReference>
<dbReference type="AlphaFoldDB" id="A0A4Q9QXX8"/>
<evidence type="ECO:0000256" key="1">
    <source>
        <dbReference type="ARBA" id="ARBA00023015"/>
    </source>
</evidence>
<keyword evidence="3" id="KW-0804">Transcription</keyword>
<keyword evidence="1" id="KW-0805">Transcription regulation</keyword>
<reference evidence="6 7" key="1">
    <citation type="submission" date="2018-06" db="EMBL/GenBank/DDBJ databases">
        <title>Three novel Pseudomonas species isolated from symptomatic oak.</title>
        <authorList>
            <person name="Bueno-Gonzalez V."/>
            <person name="Brady C."/>
        </authorList>
    </citation>
    <scope>NUCLEOTIDE SEQUENCE [LARGE SCALE GENOMIC DNA]</scope>
    <source>
        <strain evidence="6 7">P6B</strain>
    </source>
</reference>
<dbReference type="InterPro" id="IPR036390">
    <property type="entry name" value="WH_DNA-bd_sf"/>
</dbReference>
<dbReference type="Proteomes" id="UP000293172">
    <property type="component" value="Unassembled WGS sequence"/>
</dbReference>
<dbReference type="Pfam" id="PF01638">
    <property type="entry name" value="HxlR"/>
    <property type="match status" value="1"/>
</dbReference>
<dbReference type="PANTHER" id="PTHR33204:SF29">
    <property type="entry name" value="TRANSCRIPTIONAL REGULATOR"/>
    <property type="match status" value="1"/>
</dbReference>
<evidence type="ECO:0000256" key="4">
    <source>
        <dbReference type="SAM" id="MobiDB-lite"/>
    </source>
</evidence>
<feature type="domain" description="HTH hxlR-type" evidence="5">
    <location>
        <begin position="20"/>
        <end position="127"/>
    </location>
</feature>
<organism evidence="6 7">
    <name type="scientific">Phytopseudomonas dryadis</name>
    <dbReference type="NCBI Taxonomy" id="2487520"/>
    <lineage>
        <taxon>Bacteria</taxon>
        <taxon>Pseudomonadati</taxon>
        <taxon>Pseudomonadota</taxon>
        <taxon>Gammaproteobacteria</taxon>
        <taxon>Pseudomonadales</taxon>
        <taxon>Pseudomonadaceae</taxon>
        <taxon>Phytopseudomonas</taxon>
    </lineage>
</organism>
<comment type="caution">
    <text evidence="6">The sequence shown here is derived from an EMBL/GenBank/DDBJ whole genome shotgun (WGS) entry which is preliminary data.</text>
</comment>
<dbReference type="PANTHER" id="PTHR33204">
    <property type="entry name" value="TRANSCRIPTIONAL REGULATOR, MARR FAMILY"/>
    <property type="match status" value="1"/>
</dbReference>
<evidence type="ECO:0000259" key="5">
    <source>
        <dbReference type="PROSITE" id="PS51118"/>
    </source>
</evidence>
<evidence type="ECO:0000313" key="6">
    <source>
        <dbReference type="EMBL" id="TBU89970.1"/>
    </source>
</evidence>
<dbReference type="PROSITE" id="PS51118">
    <property type="entry name" value="HTH_HXLR"/>
    <property type="match status" value="1"/>
</dbReference>
<dbReference type="InterPro" id="IPR036388">
    <property type="entry name" value="WH-like_DNA-bd_sf"/>
</dbReference>
<dbReference type="OrthoDB" id="9807069at2"/>